<dbReference type="PANTHER" id="PTHR24260">
    <property type="match status" value="1"/>
</dbReference>
<keyword evidence="2" id="KW-0720">Serine protease</keyword>
<dbReference type="GO" id="GO:0004252">
    <property type="term" value="F:serine-type endopeptidase activity"/>
    <property type="evidence" value="ECO:0007669"/>
    <property type="project" value="InterPro"/>
</dbReference>
<keyword evidence="2" id="KW-0378">Hydrolase</keyword>
<dbReference type="InterPro" id="IPR051333">
    <property type="entry name" value="CLIP_Serine_Protease"/>
</dbReference>
<dbReference type="EMBL" id="MBFR01000424">
    <property type="protein sequence ID" value="PVU88006.1"/>
    <property type="molecule type" value="Genomic_DNA"/>
</dbReference>
<dbReference type="PROSITE" id="PS00134">
    <property type="entry name" value="TRYPSIN_HIS"/>
    <property type="match status" value="1"/>
</dbReference>
<evidence type="ECO:0000313" key="4">
    <source>
        <dbReference type="EMBL" id="PVU88006.1"/>
    </source>
</evidence>
<gene>
    <name evidence="4" type="ORF">BB561_006072</name>
</gene>
<keyword evidence="1" id="KW-1015">Disulfide bond</keyword>
<dbReference type="Proteomes" id="UP000245383">
    <property type="component" value="Unassembled WGS sequence"/>
</dbReference>
<evidence type="ECO:0000259" key="3">
    <source>
        <dbReference type="PROSITE" id="PS50240"/>
    </source>
</evidence>
<dbReference type="GO" id="GO:0006508">
    <property type="term" value="P:proteolysis"/>
    <property type="evidence" value="ECO:0007669"/>
    <property type="project" value="UniProtKB-KW"/>
</dbReference>
<dbReference type="PRINTS" id="PR00722">
    <property type="entry name" value="CHYMOTRYPSIN"/>
</dbReference>
<dbReference type="CDD" id="cd00190">
    <property type="entry name" value="Tryp_SPc"/>
    <property type="match status" value="1"/>
</dbReference>
<dbReference type="SMART" id="SM00020">
    <property type="entry name" value="Tryp_SPc"/>
    <property type="match status" value="1"/>
</dbReference>
<dbReference type="OrthoDB" id="6380398at2759"/>
<evidence type="ECO:0000313" key="5">
    <source>
        <dbReference type="Proteomes" id="UP000245383"/>
    </source>
</evidence>
<dbReference type="InterPro" id="IPR009003">
    <property type="entry name" value="Peptidase_S1_PA"/>
</dbReference>
<dbReference type="InterPro" id="IPR043504">
    <property type="entry name" value="Peptidase_S1_PA_chymotrypsin"/>
</dbReference>
<accession>A0A2T9Y6P6</accession>
<name>A0A2T9Y6P6_9FUNG</name>
<dbReference type="AlphaFoldDB" id="A0A2T9Y6P6"/>
<keyword evidence="2" id="KW-0645">Protease</keyword>
<evidence type="ECO:0000256" key="2">
    <source>
        <dbReference type="RuleBase" id="RU363034"/>
    </source>
</evidence>
<organism evidence="4 5">
    <name type="scientific">Smittium simulii</name>
    <dbReference type="NCBI Taxonomy" id="133385"/>
    <lineage>
        <taxon>Eukaryota</taxon>
        <taxon>Fungi</taxon>
        <taxon>Fungi incertae sedis</taxon>
        <taxon>Zoopagomycota</taxon>
        <taxon>Kickxellomycotina</taxon>
        <taxon>Harpellomycetes</taxon>
        <taxon>Harpellales</taxon>
        <taxon>Legeriomycetaceae</taxon>
        <taxon>Smittium</taxon>
    </lineage>
</organism>
<protein>
    <recommendedName>
        <fullName evidence="3">Peptidase S1 domain-containing protein</fullName>
    </recommendedName>
</protein>
<dbReference type="InterPro" id="IPR001314">
    <property type="entry name" value="Peptidase_S1A"/>
</dbReference>
<feature type="domain" description="Peptidase S1" evidence="3">
    <location>
        <begin position="18"/>
        <end position="267"/>
    </location>
</feature>
<reference evidence="4 5" key="1">
    <citation type="journal article" date="2018" name="MBio">
        <title>Comparative Genomics Reveals the Core Gene Toolbox for the Fungus-Insect Symbiosis.</title>
        <authorList>
            <person name="Wang Y."/>
            <person name="Stata M."/>
            <person name="Wang W."/>
            <person name="Stajich J.E."/>
            <person name="White M.M."/>
            <person name="Moncalvo J.M."/>
        </authorList>
    </citation>
    <scope>NUCLEOTIDE SEQUENCE [LARGE SCALE GENOMIC DNA]</scope>
    <source>
        <strain evidence="4 5">SWE-8-4</strain>
    </source>
</reference>
<sequence length="274" mass="30210">MVSGKDSKTSDELGNLRILHGDRANFKDFPFIVQFMQKNGDKTRICTGSLITSSHIITAAHCFRKSIGENYPLESIKAYYGSDRSAFYNKDIIPHNLSKVIFFDKGKEEVDIAVVILEKKVDDPRIIPISLYKEAITDDLDLTVAGFGTTSSTEIIPSSFLKKVKVNLSSSSNCKKFEPSWTNNNGILICSEPKENKDACEGDSGGPLVILVDDPNNKNKKIYALVGTVSFGLSKKGPAFGQCGKDTVSYYINANSALKSFIKIFNQIGKREAR</sequence>
<dbReference type="SUPFAM" id="SSF50494">
    <property type="entry name" value="Trypsin-like serine proteases"/>
    <property type="match status" value="1"/>
</dbReference>
<dbReference type="PROSITE" id="PS00135">
    <property type="entry name" value="TRYPSIN_SER"/>
    <property type="match status" value="1"/>
</dbReference>
<dbReference type="PANTHER" id="PTHR24260:SF136">
    <property type="entry name" value="GH08193P-RELATED"/>
    <property type="match status" value="1"/>
</dbReference>
<dbReference type="PROSITE" id="PS50240">
    <property type="entry name" value="TRYPSIN_DOM"/>
    <property type="match status" value="1"/>
</dbReference>
<dbReference type="Gene3D" id="2.40.10.10">
    <property type="entry name" value="Trypsin-like serine proteases"/>
    <property type="match status" value="1"/>
</dbReference>
<dbReference type="InterPro" id="IPR033116">
    <property type="entry name" value="TRYPSIN_SER"/>
</dbReference>
<comment type="caution">
    <text evidence="4">The sequence shown here is derived from an EMBL/GenBank/DDBJ whole genome shotgun (WGS) entry which is preliminary data.</text>
</comment>
<dbReference type="InterPro" id="IPR001254">
    <property type="entry name" value="Trypsin_dom"/>
</dbReference>
<dbReference type="STRING" id="133385.A0A2T9Y6P6"/>
<proteinExistence type="predicted"/>
<dbReference type="Pfam" id="PF00089">
    <property type="entry name" value="Trypsin"/>
    <property type="match status" value="1"/>
</dbReference>
<evidence type="ECO:0000256" key="1">
    <source>
        <dbReference type="ARBA" id="ARBA00023157"/>
    </source>
</evidence>
<dbReference type="InterPro" id="IPR018114">
    <property type="entry name" value="TRYPSIN_HIS"/>
</dbReference>
<keyword evidence="5" id="KW-1185">Reference proteome</keyword>